<organism evidence="2 3">
    <name type="scientific">Romanomermis culicivorax</name>
    <name type="common">Nematode worm</name>
    <dbReference type="NCBI Taxonomy" id="13658"/>
    <lineage>
        <taxon>Eukaryota</taxon>
        <taxon>Metazoa</taxon>
        <taxon>Ecdysozoa</taxon>
        <taxon>Nematoda</taxon>
        <taxon>Enoplea</taxon>
        <taxon>Dorylaimia</taxon>
        <taxon>Mermithida</taxon>
        <taxon>Mermithoidea</taxon>
        <taxon>Mermithidae</taxon>
        <taxon>Romanomermis</taxon>
    </lineage>
</organism>
<protein>
    <submittedName>
        <fullName evidence="3">VWFA domain-containing protein</fullName>
    </submittedName>
</protein>
<name>A0A915KBV3_ROMCU</name>
<evidence type="ECO:0000259" key="1">
    <source>
        <dbReference type="PROSITE" id="PS50234"/>
    </source>
</evidence>
<dbReference type="SUPFAM" id="SSF53300">
    <property type="entry name" value="vWA-like"/>
    <property type="match status" value="1"/>
</dbReference>
<evidence type="ECO:0000313" key="3">
    <source>
        <dbReference type="WBParaSite" id="nRc.2.0.1.t36263-RA"/>
    </source>
</evidence>
<dbReference type="Proteomes" id="UP000887565">
    <property type="component" value="Unplaced"/>
</dbReference>
<dbReference type="Pfam" id="PF00092">
    <property type="entry name" value="VWA"/>
    <property type="match status" value="1"/>
</dbReference>
<dbReference type="Gene3D" id="3.40.50.410">
    <property type="entry name" value="von Willebrand factor, type A domain"/>
    <property type="match status" value="1"/>
</dbReference>
<dbReference type="WBParaSite" id="nRc.2.0.1.t36263-RA">
    <property type="protein sequence ID" value="nRc.2.0.1.t36263-RA"/>
    <property type="gene ID" value="nRc.2.0.1.g36263"/>
</dbReference>
<keyword evidence="2" id="KW-1185">Reference proteome</keyword>
<accession>A0A915KBV3</accession>
<evidence type="ECO:0000313" key="2">
    <source>
        <dbReference type="Proteomes" id="UP000887565"/>
    </source>
</evidence>
<sequence length="197" mass="21578">MVFLFIARETALTSASIFMGGKTAAGIGVLISTVESSSVLQDQLSIDVRFLNSNLEKSREKPTTSNGACYCTCNAQDSRERALNILNIYGSAYGNQAQTIRLICYTECRIDLVLVIDSSGSVQRVFHTYKQAALQFTKDLTFGLEAAHAAIVQYSFLPPALKYSFKDEQNNALVDKALQQLEFLGDSTYTAEAVNMG</sequence>
<dbReference type="InterPro" id="IPR036465">
    <property type="entry name" value="vWFA_dom_sf"/>
</dbReference>
<dbReference type="PANTHER" id="PTHR24020">
    <property type="entry name" value="COLLAGEN ALPHA"/>
    <property type="match status" value="1"/>
</dbReference>
<dbReference type="InterPro" id="IPR002035">
    <property type="entry name" value="VWF_A"/>
</dbReference>
<feature type="domain" description="VWFA" evidence="1">
    <location>
        <begin position="111"/>
        <end position="197"/>
    </location>
</feature>
<proteinExistence type="predicted"/>
<dbReference type="PANTHER" id="PTHR24020:SF84">
    <property type="entry name" value="VWFA DOMAIN-CONTAINING PROTEIN"/>
    <property type="match status" value="1"/>
</dbReference>
<dbReference type="InterPro" id="IPR050525">
    <property type="entry name" value="ECM_Assembly_Org"/>
</dbReference>
<dbReference type="PROSITE" id="PS50234">
    <property type="entry name" value="VWFA"/>
    <property type="match status" value="1"/>
</dbReference>
<reference evidence="3" key="1">
    <citation type="submission" date="2022-11" db="UniProtKB">
        <authorList>
            <consortium name="WormBaseParasite"/>
        </authorList>
    </citation>
    <scope>IDENTIFICATION</scope>
</reference>
<dbReference type="AlphaFoldDB" id="A0A915KBV3"/>